<evidence type="ECO:0000313" key="3">
    <source>
        <dbReference type="EMBL" id="WDR06283.1"/>
    </source>
</evidence>
<organism evidence="3 4">
    <name type="scientific">Devosia rhodophyticola</name>
    <dbReference type="NCBI Taxonomy" id="3026423"/>
    <lineage>
        <taxon>Bacteria</taxon>
        <taxon>Pseudomonadati</taxon>
        <taxon>Pseudomonadota</taxon>
        <taxon>Alphaproteobacteria</taxon>
        <taxon>Hyphomicrobiales</taxon>
        <taxon>Devosiaceae</taxon>
        <taxon>Devosia</taxon>
    </lineage>
</organism>
<keyword evidence="1" id="KW-0574">Periplasm</keyword>
<dbReference type="SUPFAM" id="SSF53850">
    <property type="entry name" value="Periplasmic binding protein-like II"/>
    <property type="match status" value="1"/>
</dbReference>
<protein>
    <submittedName>
        <fullName evidence="3">ABC transporter substrate-binding protein</fullName>
    </submittedName>
</protein>
<dbReference type="Pfam" id="PF13416">
    <property type="entry name" value="SBP_bac_8"/>
    <property type="match status" value="1"/>
</dbReference>
<gene>
    <name evidence="3" type="ORF">PSQ90_02120</name>
</gene>
<proteinExistence type="predicted"/>
<reference evidence="3 4" key="1">
    <citation type="submission" date="2023-02" db="EMBL/GenBank/DDBJ databases">
        <title>Devosia chondri sp. nov., isolated from the phycosphere of marine algae.</title>
        <authorList>
            <person name="Kim J.M."/>
            <person name="Lee J.K."/>
            <person name="Choi B.J."/>
            <person name="Bayburt H."/>
            <person name="Jeon C.O."/>
        </authorList>
    </citation>
    <scope>NUCLEOTIDE SEQUENCE [LARGE SCALE GENOMIC DNA]</scope>
    <source>
        <strain evidence="3 4">G2-5</strain>
    </source>
</reference>
<dbReference type="EMBL" id="CP118247">
    <property type="protein sequence ID" value="WDR06283.1"/>
    <property type="molecule type" value="Genomic_DNA"/>
</dbReference>
<dbReference type="InterPro" id="IPR006059">
    <property type="entry name" value="SBP"/>
</dbReference>
<dbReference type="NCBIfam" id="NF008633">
    <property type="entry name" value="PRK11622.1"/>
    <property type="match status" value="1"/>
</dbReference>
<dbReference type="PANTHER" id="PTHR42779:SF1">
    <property type="entry name" value="PROTEIN YNJB"/>
    <property type="match status" value="1"/>
</dbReference>
<evidence type="ECO:0000256" key="1">
    <source>
        <dbReference type="ARBA" id="ARBA00022764"/>
    </source>
</evidence>
<evidence type="ECO:0000313" key="4">
    <source>
        <dbReference type="Proteomes" id="UP001222118"/>
    </source>
</evidence>
<accession>A0ABY7YYY3</accession>
<evidence type="ECO:0000256" key="2">
    <source>
        <dbReference type="SAM" id="SignalP"/>
    </source>
</evidence>
<name>A0ABY7YYY3_9HYPH</name>
<feature type="signal peptide" evidence="2">
    <location>
        <begin position="1"/>
        <end position="22"/>
    </location>
</feature>
<keyword evidence="2" id="KW-0732">Signal</keyword>
<dbReference type="PANTHER" id="PTHR42779">
    <property type="entry name" value="PROTEIN YNJB"/>
    <property type="match status" value="1"/>
</dbReference>
<feature type="chain" id="PRO_5046801542" evidence="2">
    <location>
        <begin position="23"/>
        <end position="244"/>
    </location>
</feature>
<sequence>MKKVMKWALLSVALSYAPIAYADTADGDAVNAMSWDDVVEMARGGEVNWFLWGGADNINQYVSDYVGGILKDQYDITLNRVGVSDTVEVVNIVLGEREAGVNDNGSVDMIWINGENFRTMMQGDMVYCGYTDVLPNNELVNWDNPAIANDFGVPVEGCEVPWSRAQFAFAYDSARTENPPKSIGELIDWVKENPGQFTYPAPPILTAPCSFGTSSIMPPVVQISCLDPSIKPSMMRSPQRLGRY</sequence>
<dbReference type="Proteomes" id="UP001222118">
    <property type="component" value="Chromosome"/>
</dbReference>
<keyword evidence="4" id="KW-1185">Reference proteome</keyword>